<reference evidence="1 2" key="1">
    <citation type="submission" date="2024-01" db="EMBL/GenBank/DDBJ databases">
        <title>A draft genome for a cacao thread blight-causing isolate of Paramarasmius palmivorus.</title>
        <authorList>
            <person name="Baruah I.K."/>
            <person name="Bukari Y."/>
            <person name="Amoako-Attah I."/>
            <person name="Meinhardt L.W."/>
            <person name="Bailey B.A."/>
            <person name="Cohen S.P."/>
        </authorList>
    </citation>
    <scope>NUCLEOTIDE SEQUENCE [LARGE SCALE GENOMIC DNA]</scope>
    <source>
        <strain evidence="1 2">GH-12</strain>
    </source>
</reference>
<evidence type="ECO:0000313" key="1">
    <source>
        <dbReference type="EMBL" id="KAK7023676.1"/>
    </source>
</evidence>
<proteinExistence type="predicted"/>
<evidence type="ECO:0000313" key="2">
    <source>
        <dbReference type="Proteomes" id="UP001383192"/>
    </source>
</evidence>
<accession>A0AAW0BCT6</accession>
<dbReference type="Proteomes" id="UP001383192">
    <property type="component" value="Unassembled WGS sequence"/>
</dbReference>
<protein>
    <recommendedName>
        <fullName evidence="3">F-box protein</fullName>
    </recommendedName>
</protein>
<dbReference type="EMBL" id="JAYKXP010000132">
    <property type="protein sequence ID" value="KAK7023676.1"/>
    <property type="molecule type" value="Genomic_DNA"/>
</dbReference>
<comment type="caution">
    <text evidence="1">The sequence shown here is derived from an EMBL/GenBank/DDBJ whole genome shotgun (WGS) entry which is preliminary data.</text>
</comment>
<name>A0AAW0BCT6_9AGAR</name>
<dbReference type="AlphaFoldDB" id="A0AAW0BCT6"/>
<organism evidence="1 2">
    <name type="scientific">Paramarasmius palmivorus</name>
    <dbReference type="NCBI Taxonomy" id="297713"/>
    <lineage>
        <taxon>Eukaryota</taxon>
        <taxon>Fungi</taxon>
        <taxon>Dikarya</taxon>
        <taxon>Basidiomycota</taxon>
        <taxon>Agaricomycotina</taxon>
        <taxon>Agaricomycetes</taxon>
        <taxon>Agaricomycetidae</taxon>
        <taxon>Agaricales</taxon>
        <taxon>Marasmiineae</taxon>
        <taxon>Marasmiaceae</taxon>
        <taxon>Paramarasmius</taxon>
    </lineage>
</organism>
<gene>
    <name evidence="1" type="ORF">VNI00_016559</name>
</gene>
<evidence type="ECO:0008006" key="3">
    <source>
        <dbReference type="Google" id="ProtNLM"/>
    </source>
</evidence>
<keyword evidence="2" id="KW-1185">Reference proteome</keyword>
<sequence length="367" mass="41735">MANINRRLALAPAGGHSFCTALPLELLQEVVTIFVEDGGDRLTALLIHSMITHREVYKWIRITRFSALCSVHLAFQNNAQLPSYVVGMEIKLPGDPQSVKADLRAQRVDHDTDVGSLQADILKAVAPSITLLTLRMRCINPTVFHAVRTTNFPHLLFLHTSYYFSLDPTNTKEVYDEISYMHLLRLPANERCALPKLTASSVAPSWNALSRLHLQLDLNEILADQPLSANLRHLPALRELSVAFVHTANYYYVDFLEKLVVLPELRGIAVVMSDNWSIRTTVRAPYPSLWYRYHPTLVFACKDRPYFFDQRFTAPQVVAHVKDRLLIYDHSSSWDALWIGVNEIICKNLKDATGTEWPVTAMEYSLH</sequence>